<organism evidence="1 2">
    <name type="scientific">Pseudohoeflea coraliihabitans</name>
    <dbReference type="NCBI Taxonomy" id="2860393"/>
    <lineage>
        <taxon>Bacteria</taxon>
        <taxon>Pseudomonadati</taxon>
        <taxon>Pseudomonadota</taxon>
        <taxon>Alphaproteobacteria</taxon>
        <taxon>Hyphomicrobiales</taxon>
        <taxon>Rhizobiaceae</taxon>
        <taxon>Pseudohoeflea</taxon>
    </lineage>
</organism>
<evidence type="ECO:0000313" key="1">
    <source>
        <dbReference type="EMBL" id="MBW3099097.1"/>
    </source>
</evidence>
<keyword evidence="2" id="KW-1185">Reference proteome</keyword>
<gene>
    <name evidence="1" type="ORF">KY465_17595</name>
</gene>
<dbReference type="PANTHER" id="PTHR23419:SF8">
    <property type="entry name" value="FI09726P"/>
    <property type="match status" value="1"/>
</dbReference>
<dbReference type="RefSeq" id="WP_219203425.1">
    <property type="nucleotide sequence ID" value="NZ_JAHWQX010000005.1"/>
</dbReference>
<dbReference type="InterPro" id="IPR004323">
    <property type="entry name" value="Ion_tolerance_CutA"/>
</dbReference>
<dbReference type="PANTHER" id="PTHR23419">
    <property type="entry name" value="DIVALENT CATION TOLERANCE CUTA-RELATED"/>
    <property type="match status" value="1"/>
</dbReference>
<sequence>MATADDSLIEIHVTFGDQASAREAARAALEARLTACVNIIAPVEALFWWEGAIVSETETLAIFKTSSNNATALATFIAETHPYETPAIIRHEAAACNRAYAAWIAAETGKTAP</sequence>
<accession>A0ABS6WT17</accession>
<evidence type="ECO:0000313" key="2">
    <source>
        <dbReference type="Proteomes" id="UP001430804"/>
    </source>
</evidence>
<name>A0ABS6WT17_9HYPH</name>
<dbReference type="EMBL" id="JAHWQX010000005">
    <property type="protein sequence ID" value="MBW3099097.1"/>
    <property type="molecule type" value="Genomic_DNA"/>
</dbReference>
<comment type="caution">
    <text evidence="1">The sequence shown here is derived from an EMBL/GenBank/DDBJ whole genome shotgun (WGS) entry which is preliminary data.</text>
</comment>
<dbReference type="Pfam" id="PF03091">
    <property type="entry name" value="CutA1"/>
    <property type="match status" value="1"/>
</dbReference>
<protein>
    <submittedName>
        <fullName evidence="1">Divalent-cation tolerance protein CutA</fullName>
    </submittedName>
</protein>
<proteinExistence type="predicted"/>
<dbReference type="Proteomes" id="UP001430804">
    <property type="component" value="Unassembled WGS sequence"/>
</dbReference>
<reference evidence="1" key="1">
    <citation type="submission" date="2021-07" db="EMBL/GenBank/DDBJ databases">
        <title>Pseudohoeflea marina sp. nov. a polyhydroxyalcanoate-producing bacterium.</title>
        <authorList>
            <person name="Zheng W."/>
            <person name="Yu S."/>
            <person name="Huang Y."/>
        </authorList>
    </citation>
    <scope>NUCLEOTIDE SEQUENCE</scope>
    <source>
        <strain evidence="1">DP4N28-3</strain>
    </source>
</reference>